<protein>
    <submittedName>
        <fullName evidence="3">Calponin-homology (CH) domain-containing protein</fullName>
    </submittedName>
</protein>
<feature type="compositionally biased region" description="Polar residues" evidence="1">
    <location>
        <begin position="110"/>
        <end position="120"/>
    </location>
</feature>
<organism evidence="3 4">
    <name type="scientific">Caenorhabditis japonica</name>
    <dbReference type="NCBI Taxonomy" id="281687"/>
    <lineage>
        <taxon>Eukaryota</taxon>
        <taxon>Metazoa</taxon>
        <taxon>Ecdysozoa</taxon>
        <taxon>Nematoda</taxon>
        <taxon>Chromadorea</taxon>
        <taxon>Rhabditida</taxon>
        <taxon>Rhabditina</taxon>
        <taxon>Rhabditomorpha</taxon>
        <taxon>Rhabditoidea</taxon>
        <taxon>Rhabditidae</taxon>
        <taxon>Peloderinae</taxon>
        <taxon>Caenorhabditis</taxon>
    </lineage>
</organism>
<feature type="compositionally biased region" description="Basic and acidic residues" evidence="1">
    <location>
        <begin position="122"/>
        <end position="133"/>
    </location>
</feature>
<dbReference type="AlphaFoldDB" id="A0A8R1IRP8"/>
<evidence type="ECO:0000256" key="1">
    <source>
        <dbReference type="SAM" id="MobiDB-lite"/>
    </source>
</evidence>
<reference evidence="3" key="2">
    <citation type="submission" date="2022-06" db="UniProtKB">
        <authorList>
            <consortium name="EnsemblMetazoa"/>
        </authorList>
    </citation>
    <scope>IDENTIFICATION</scope>
    <source>
        <strain evidence="3">DF5081</strain>
    </source>
</reference>
<name>A0A8R1IRP8_CAEJA</name>
<dbReference type="InterPro" id="IPR001715">
    <property type="entry name" value="CH_dom"/>
</dbReference>
<reference evidence="4" key="1">
    <citation type="submission" date="2010-08" db="EMBL/GenBank/DDBJ databases">
        <authorList>
            <consortium name="Caenorhabditis japonica Sequencing Consortium"/>
            <person name="Wilson R.K."/>
        </authorList>
    </citation>
    <scope>NUCLEOTIDE SEQUENCE [LARGE SCALE GENOMIC DNA]</scope>
    <source>
        <strain evidence="4">DF5081</strain>
    </source>
</reference>
<proteinExistence type="predicted"/>
<feature type="domain" description="Calponin-homology (CH)" evidence="2">
    <location>
        <begin position="1"/>
        <end position="111"/>
    </location>
</feature>
<accession>A0A8R1IRP8</accession>
<evidence type="ECO:0000313" key="4">
    <source>
        <dbReference type="Proteomes" id="UP000005237"/>
    </source>
</evidence>
<evidence type="ECO:0000259" key="2">
    <source>
        <dbReference type="SMART" id="SM00033"/>
    </source>
</evidence>
<evidence type="ECO:0000313" key="3">
    <source>
        <dbReference type="EnsemblMetazoa" id="CJA39497.1"/>
    </source>
</evidence>
<sequence length="133" mass="14455">ANYQVIDWVQKTAIAEESERKAIPGKDQSTTRNQFLGFFKDGDVLVKLANALEPSAVEVATAEENADAAAQKEVQKKNIDAFGAWAQKALGTESAPISADDLLERASLATRPSSRLSGNSELEPREKFDKEGF</sequence>
<dbReference type="EnsemblMetazoa" id="CJA39497.1">
    <property type="protein sequence ID" value="CJA39497.1"/>
    <property type="gene ID" value="WBGene00215344"/>
</dbReference>
<dbReference type="SUPFAM" id="SSF47576">
    <property type="entry name" value="Calponin-homology domain, CH-domain"/>
    <property type="match status" value="1"/>
</dbReference>
<dbReference type="SMART" id="SM00033">
    <property type="entry name" value="CH"/>
    <property type="match status" value="1"/>
</dbReference>
<keyword evidence="4" id="KW-1185">Reference proteome</keyword>
<dbReference type="Gene3D" id="1.10.418.10">
    <property type="entry name" value="Calponin-like domain"/>
    <property type="match status" value="1"/>
</dbReference>
<dbReference type="Pfam" id="PF00307">
    <property type="entry name" value="CH"/>
    <property type="match status" value="1"/>
</dbReference>
<dbReference type="InterPro" id="IPR036872">
    <property type="entry name" value="CH_dom_sf"/>
</dbReference>
<feature type="region of interest" description="Disordered" evidence="1">
    <location>
        <begin position="109"/>
        <end position="133"/>
    </location>
</feature>
<dbReference type="Proteomes" id="UP000005237">
    <property type="component" value="Unassembled WGS sequence"/>
</dbReference>